<dbReference type="SUPFAM" id="SSF48208">
    <property type="entry name" value="Six-hairpin glycosidases"/>
    <property type="match status" value="1"/>
</dbReference>
<keyword evidence="5" id="KW-1185">Reference proteome</keyword>
<dbReference type="InterPro" id="IPR012341">
    <property type="entry name" value="6hp_glycosidase-like_sf"/>
</dbReference>
<feature type="domain" description="GH15-like" evidence="2">
    <location>
        <begin position="261"/>
        <end position="611"/>
    </location>
</feature>
<feature type="region of interest" description="Disordered" evidence="1">
    <location>
        <begin position="1"/>
        <end position="40"/>
    </location>
</feature>
<dbReference type="AlphaFoldDB" id="D1BG91"/>
<dbReference type="RefSeq" id="WP_012868676.1">
    <property type="nucleotide sequence ID" value="NC_013521.1"/>
</dbReference>
<evidence type="ECO:0000259" key="2">
    <source>
        <dbReference type="Pfam" id="PF00723"/>
    </source>
</evidence>
<evidence type="ECO:0000259" key="3">
    <source>
        <dbReference type="Pfam" id="PF19291"/>
    </source>
</evidence>
<dbReference type="eggNOG" id="COG3387">
    <property type="taxonomic scope" value="Bacteria"/>
</dbReference>
<dbReference type="PANTHER" id="PTHR31616:SF0">
    <property type="entry name" value="GLUCAN 1,4-ALPHA-GLUCOSIDASE"/>
    <property type="match status" value="1"/>
</dbReference>
<sequence>MTEQPDLGNLDGDAGDNVEGSGHRDRDQPRDPSPRSDGYVPLRSYAAIGDGRTVALVADDGRIDWFPVPNLDSRPAFAALLDGQDGGCLELAPTQQFQVHRQYVVGTNVLETTFTTATGSVKVTDSLSTGVAGRLPWTELARRVEGLSGTVPMAWAVRPGTVFNTASPWVQDTVHGPVLRVDGVTLSVRLLGETTCVAADQSVSGAFSTEPGSRHTLGLVGTGREPVFLPTPEAVDEGVDRTVDNWRAWTQAFHYDGRWGKAVQRSALALKLLIYAPSGAIAAAATTSLPESLAGGKNWDYRYSWLRDTAYTVDALIGFGLTEETHAAISWTLTTLRESDMRVFYGLDGSLPGDHQEAQVPGWRGIGPVVDGNRADQQLQLGVYGDLLGVVRGYVDAGNLLDAETGRLLASIADEACDAWHRLDAGIWELTEERHYTTSKLGCWQALTCAVHLAELGQIPGVPDRWRAEAERIRTWVETECWSEELGAYVMYPGSTDLDASILLHAMSGFDRGERMSSTVDALRRELGAGPLLYRYTGMPQEEATFVACAFWGVAALAHVGRRDEAAAWMDELLEQANDVGIWSEMIDATTGEFLGNLPQGLSHLALVQAALAVGGDAG</sequence>
<name>D1BG91_SANKS</name>
<protein>
    <submittedName>
        <fullName evidence="4">Glycosyl hydrolase, glucoamylase</fullName>
    </submittedName>
</protein>
<reference evidence="4 5" key="1">
    <citation type="journal article" date="2009" name="Stand. Genomic Sci.">
        <title>Complete genome sequence of Sanguibacter keddieii type strain (ST-74).</title>
        <authorList>
            <person name="Ivanova N."/>
            <person name="Sikorski J."/>
            <person name="Sims D."/>
            <person name="Brettin T."/>
            <person name="Detter J.C."/>
            <person name="Han C."/>
            <person name="Lapidus A."/>
            <person name="Copeland A."/>
            <person name="Glavina Del Rio T."/>
            <person name="Nolan M."/>
            <person name="Chen F."/>
            <person name="Lucas S."/>
            <person name="Tice H."/>
            <person name="Cheng J.F."/>
            <person name="Bruce D."/>
            <person name="Goodwin L."/>
            <person name="Pitluck S."/>
            <person name="Pati A."/>
            <person name="Mavromatis K."/>
            <person name="Chen A."/>
            <person name="Palaniappan K."/>
            <person name="D'haeseleer P."/>
            <person name="Chain P."/>
            <person name="Bristow J."/>
            <person name="Eisen J.A."/>
            <person name="Markowitz V."/>
            <person name="Hugenholtz P."/>
            <person name="Goker M."/>
            <person name="Pukall R."/>
            <person name="Klenk H.P."/>
            <person name="Kyrpides N.C."/>
        </authorList>
    </citation>
    <scope>NUCLEOTIDE SEQUENCE [LARGE SCALE GENOMIC DNA]</scope>
    <source>
        <strain evidence="5">ATCC 51767 / DSM 10542 / NCFB 3025 / ST-74</strain>
    </source>
</reference>
<accession>D1BG91</accession>
<dbReference type="InterPro" id="IPR008928">
    <property type="entry name" value="6-hairpin_glycosidase_sf"/>
</dbReference>
<evidence type="ECO:0000313" key="4">
    <source>
        <dbReference type="EMBL" id="ACZ23608.1"/>
    </source>
</evidence>
<dbReference type="OrthoDB" id="3902805at2"/>
<dbReference type="HOGENOM" id="CLU_010399_3_1_11"/>
<dbReference type="CAZy" id="GH15">
    <property type="family name" value="Glycoside Hydrolase Family 15"/>
</dbReference>
<feature type="domain" description="Trehalase-like N-terminal" evidence="3">
    <location>
        <begin position="41"/>
        <end position="159"/>
    </location>
</feature>
<dbReference type="KEGG" id="ske:Sked_37250"/>
<dbReference type="Gene3D" id="1.50.10.10">
    <property type="match status" value="1"/>
</dbReference>
<gene>
    <name evidence="4" type="ordered locus">Sked_37250</name>
</gene>
<dbReference type="GO" id="GO:0005975">
    <property type="term" value="P:carbohydrate metabolic process"/>
    <property type="evidence" value="ECO:0007669"/>
    <property type="project" value="InterPro"/>
</dbReference>
<dbReference type="Proteomes" id="UP000000322">
    <property type="component" value="Chromosome"/>
</dbReference>
<dbReference type="InterPro" id="IPR045582">
    <property type="entry name" value="Trehalase-like_N"/>
</dbReference>
<feature type="compositionally biased region" description="Low complexity" evidence="1">
    <location>
        <begin position="1"/>
        <end position="17"/>
    </location>
</feature>
<evidence type="ECO:0000313" key="5">
    <source>
        <dbReference type="Proteomes" id="UP000000322"/>
    </source>
</evidence>
<dbReference type="InterPro" id="IPR011613">
    <property type="entry name" value="GH15-like"/>
</dbReference>
<evidence type="ECO:0000256" key="1">
    <source>
        <dbReference type="SAM" id="MobiDB-lite"/>
    </source>
</evidence>
<dbReference type="PANTHER" id="PTHR31616">
    <property type="entry name" value="TREHALASE"/>
    <property type="match status" value="1"/>
</dbReference>
<feature type="compositionally biased region" description="Basic and acidic residues" evidence="1">
    <location>
        <begin position="21"/>
        <end position="34"/>
    </location>
</feature>
<dbReference type="Pfam" id="PF00723">
    <property type="entry name" value="Glyco_hydro_15"/>
    <property type="match status" value="1"/>
</dbReference>
<dbReference type="EMBL" id="CP001819">
    <property type="protein sequence ID" value="ACZ23608.1"/>
    <property type="molecule type" value="Genomic_DNA"/>
</dbReference>
<dbReference type="STRING" id="446469.Sked_37250"/>
<dbReference type="Pfam" id="PF19291">
    <property type="entry name" value="TREH_N"/>
    <property type="match status" value="1"/>
</dbReference>
<organism evidence="4 5">
    <name type="scientific">Sanguibacter keddieii (strain ATCC 51767 / DSM 10542 / NCFB 3025 / ST-74)</name>
    <dbReference type="NCBI Taxonomy" id="446469"/>
    <lineage>
        <taxon>Bacteria</taxon>
        <taxon>Bacillati</taxon>
        <taxon>Actinomycetota</taxon>
        <taxon>Actinomycetes</taxon>
        <taxon>Micrococcales</taxon>
        <taxon>Sanguibacteraceae</taxon>
        <taxon>Sanguibacter</taxon>
    </lineage>
</organism>
<keyword evidence="4" id="KW-0378">Hydrolase</keyword>
<dbReference type="GO" id="GO:0004553">
    <property type="term" value="F:hydrolase activity, hydrolyzing O-glycosyl compounds"/>
    <property type="evidence" value="ECO:0007669"/>
    <property type="project" value="UniProtKB-ARBA"/>
</dbReference>
<proteinExistence type="predicted"/>